<dbReference type="Pfam" id="PF00664">
    <property type="entry name" value="ABC_membrane"/>
    <property type="match status" value="1"/>
</dbReference>
<name>A0ABY4PBP8_9LACO</name>
<evidence type="ECO:0000313" key="11">
    <source>
        <dbReference type="Proteomes" id="UP000831947"/>
    </source>
</evidence>
<evidence type="ECO:0000256" key="6">
    <source>
        <dbReference type="ARBA" id="ARBA00023136"/>
    </source>
</evidence>
<dbReference type="EMBL" id="CP093365">
    <property type="protein sequence ID" value="UQS83111.1"/>
    <property type="molecule type" value="Genomic_DNA"/>
</dbReference>
<feature type="transmembrane region" description="Helical" evidence="7">
    <location>
        <begin position="245"/>
        <end position="265"/>
    </location>
</feature>
<evidence type="ECO:0000256" key="7">
    <source>
        <dbReference type="SAM" id="Phobius"/>
    </source>
</evidence>
<accession>A0ABY4PBP8</accession>
<evidence type="ECO:0000313" key="10">
    <source>
        <dbReference type="EMBL" id="UQS83111.1"/>
    </source>
</evidence>
<dbReference type="CDD" id="cd18551">
    <property type="entry name" value="ABC_6TM_LmrA_like"/>
    <property type="match status" value="1"/>
</dbReference>
<feature type="transmembrane region" description="Helical" evidence="7">
    <location>
        <begin position="209"/>
        <end position="233"/>
    </location>
</feature>
<evidence type="ECO:0000256" key="4">
    <source>
        <dbReference type="ARBA" id="ARBA00022840"/>
    </source>
</evidence>
<evidence type="ECO:0000256" key="1">
    <source>
        <dbReference type="ARBA" id="ARBA00004651"/>
    </source>
</evidence>
<dbReference type="InterPro" id="IPR027417">
    <property type="entry name" value="P-loop_NTPase"/>
</dbReference>
<evidence type="ECO:0000256" key="5">
    <source>
        <dbReference type="ARBA" id="ARBA00022989"/>
    </source>
</evidence>
<dbReference type="Gene3D" id="3.40.50.300">
    <property type="entry name" value="P-loop containing nucleotide triphosphate hydrolases"/>
    <property type="match status" value="1"/>
</dbReference>
<keyword evidence="4 10" id="KW-0067">ATP-binding</keyword>
<dbReference type="InterPro" id="IPR003593">
    <property type="entry name" value="AAA+_ATPase"/>
</dbReference>
<dbReference type="PROSITE" id="PS00211">
    <property type="entry name" value="ABC_TRANSPORTER_1"/>
    <property type="match status" value="1"/>
</dbReference>
<evidence type="ECO:0000256" key="3">
    <source>
        <dbReference type="ARBA" id="ARBA00022741"/>
    </source>
</evidence>
<evidence type="ECO:0000259" key="9">
    <source>
        <dbReference type="PROSITE" id="PS50929"/>
    </source>
</evidence>
<keyword evidence="2 7" id="KW-0812">Transmembrane</keyword>
<keyword evidence="3" id="KW-0547">Nucleotide-binding</keyword>
<dbReference type="PANTHER" id="PTHR43394:SF1">
    <property type="entry name" value="ATP-BINDING CASSETTE SUB-FAMILY B MEMBER 10, MITOCHONDRIAL"/>
    <property type="match status" value="1"/>
</dbReference>
<dbReference type="InterPro" id="IPR017871">
    <property type="entry name" value="ABC_transporter-like_CS"/>
</dbReference>
<sequence>MSIVIQLIVPIIAKQLVAMVQKSLAHVDIRLVILGGGLFLLSTLIGAFSGSFLGFFGEEVVFKLRLKLWDKLLIVPLGFFDAKQSGEIASRVTNDANQVKELLANSLPKMLTSLLQLIGALIFMLAMDWQLTVILFLAVPLLILILLPVFHRSSKIAGQRQNLLAQFNGQISEMIGAITLVKADNAEKLEHQSGHRKLQQLYHVGRQEAVYDAIVGPVTGIIMLAAVFSILIYGEIRIKSGSLDMGTLLAFMMYLVQLMVPFTTLGQFLTDLAKVDGSTSKIRDLLAEPAEDQNKGLRVNYQQQLLTFHDVHFAYPDGRQALKGIDLTIQPQTTVAFVGPSGSGKSTIFNLLEGFYYPSSGTIKIGDIDLQKINLAHWRQQLGLVDQNSAAVTGTIRENLTYGLPENYGDKQLWHVLELAHAKEFVAQMPEQLASQVGEHGMNLSGGQRQRLAIARVFLRDPKILLLDEATASLDLESETLIQQSLDQLMVGRLTLIIAHRLNTIINADQIYFIKDGQVQNVGTHDELLQNYPPYRAYFQDQFLTN</sequence>
<dbReference type="Pfam" id="PF00005">
    <property type="entry name" value="ABC_tran"/>
    <property type="match status" value="1"/>
</dbReference>
<feature type="domain" description="ABC transmembrane type-1" evidence="9">
    <location>
        <begin position="1"/>
        <end position="274"/>
    </location>
</feature>
<dbReference type="PROSITE" id="PS50893">
    <property type="entry name" value="ABC_TRANSPORTER_2"/>
    <property type="match status" value="1"/>
</dbReference>
<dbReference type="Gene3D" id="1.20.1560.10">
    <property type="entry name" value="ABC transporter type 1, transmembrane domain"/>
    <property type="match status" value="1"/>
</dbReference>
<dbReference type="SUPFAM" id="SSF90123">
    <property type="entry name" value="ABC transporter transmembrane region"/>
    <property type="match status" value="1"/>
</dbReference>
<dbReference type="PROSITE" id="PS50929">
    <property type="entry name" value="ABC_TM1F"/>
    <property type="match status" value="1"/>
</dbReference>
<keyword evidence="5 7" id="KW-1133">Transmembrane helix</keyword>
<dbReference type="SMART" id="SM00382">
    <property type="entry name" value="AAA"/>
    <property type="match status" value="1"/>
</dbReference>
<dbReference type="GO" id="GO:0005524">
    <property type="term" value="F:ATP binding"/>
    <property type="evidence" value="ECO:0007669"/>
    <property type="project" value="UniProtKB-KW"/>
</dbReference>
<dbReference type="InterPro" id="IPR039421">
    <property type="entry name" value="Type_1_exporter"/>
</dbReference>
<dbReference type="SUPFAM" id="SSF52540">
    <property type="entry name" value="P-loop containing nucleoside triphosphate hydrolases"/>
    <property type="match status" value="1"/>
</dbReference>
<comment type="subcellular location">
    <subcellularLocation>
        <location evidence="1">Cell membrane</location>
        <topology evidence="1">Multi-pass membrane protein</topology>
    </subcellularLocation>
</comment>
<dbReference type="Proteomes" id="UP000831947">
    <property type="component" value="Chromosome"/>
</dbReference>
<dbReference type="InterPro" id="IPR011527">
    <property type="entry name" value="ABC1_TM_dom"/>
</dbReference>
<proteinExistence type="predicted"/>
<dbReference type="PANTHER" id="PTHR43394">
    <property type="entry name" value="ATP-DEPENDENT PERMEASE MDL1, MITOCHONDRIAL"/>
    <property type="match status" value="1"/>
</dbReference>
<keyword evidence="6 7" id="KW-0472">Membrane</keyword>
<reference evidence="10 11" key="1">
    <citation type="journal article" date="2022" name="Int. J. Syst. Evol. Microbiol.">
        <title>Apilactobacillus apisilvae sp. nov., Nicolia spurrieriana gen. nov. sp. nov., Bombilactobacillus folatiphilus sp. nov. and Bombilactobacillus thymidiniphilus sp. nov., four new lactic acid bacterial isolates from stingless bees Tetragonula carbonaria and Austroplebeia australis.</title>
        <authorList>
            <person name="Oliphant S.A."/>
            <person name="Watson-Haigh N.S."/>
            <person name="Sumby K.M."/>
            <person name="Gardner J."/>
            <person name="Groom S."/>
            <person name="Jiranek V."/>
        </authorList>
    </citation>
    <scope>NUCLEOTIDE SEQUENCE [LARGE SCALE GENOMIC DNA]</scope>
    <source>
        <strain evidence="10 11">SG4_A1</strain>
    </source>
</reference>
<feature type="transmembrane region" description="Helical" evidence="7">
    <location>
        <begin position="35"/>
        <end position="57"/>
    </location>
</feature>
<protein>
    <submittedName>
        <fullName evidence="10">ABC transporter ATP-binding protein/permease</fullName>
    </submittedName>
</protein>
<feature type="domain" description="ABC transporter" evidence="8">
    <location>
        <begin position="306"/>
        <end position="541"/>
    </location>
</feature>
<dbReference type="InterPro" id="IPR003439">
    <property type="entry name" value="ABC_transporter-like_ATP-bd"/>
</dbReference>
<evidence type="ECO:0000259" key="8">
    <source>
        <dbReference type="PROSITE" id="PS50893"/>
    </source>
</evidence>
<evidence type="ECO:0000256" key="2">
    <source>
        <dbReference type="ARBA" id="ARBA00022692"/>
    </source>
</evidence>
<dbReference type="InterPro" id="IPR036640">
    <property type="entry name" value="ABC1_TM_sf"/>
</dbReference>
<keyword evidence="11" id="KW-1185">Reference proteome</keyword>
<gene>
    <name evidence="10" type="ORF">MOO47_04810</name>
</gene>
<organism evidence="10 11">
    <name type="scientific">Bombilactobacillus thymidiniphilus</name>
    <dbReference type="NCBI Taxonomy" id="2923363"/>
    <lineage>
        <taxon>Bacteria</taxon>
        <taxon>Bacillati</taxon>
        <taxon>Bacillota</taxon>
        <taxon>Bacilli</taxon>
        <taxon>Lactobacillales</taxon>
        <taxon>Lactobacillaceae</taxon>
        <taxon>Bombilactobacillus</taxon>
    </lineage>
</organism>
<feature type="transmembrane region" description="Helical" evidence="7">
    <location>
        <begin position="133"/>
        <end position="150"/>
    </location>
</feature>